<sequence>MARPWPGIVAKHGTKASSVSWAMMNKMAAWLGYQPMSGGSFTAGNRKEQHTRHILRTLECAKFTSGLFYFTFFTTGEPYGSRRFYRQRSECGSSIPPAHFAKLSAGLAYCKGIIYGLFYPTGRPKQYLKGEAQLLKPNNLPQPRPSFLLAGFTCYFAICHAKTDGSFSQPLNLAIVILKRQPVRVALSI</sequence>
<name>A0A8X6MS31_NEPPI</name>
<comment type="caution">
    <text evidence="1">The sequence shown here is derived from an EMBL/GenBank/DDBJ whole genome shotgun (WGS) entry which is preliminary data.</text>
</comment>
<gene>
    <name evidence="1" type="ORF">NPIL_417481</name>
</gene>
<accession>A0A8X6MS31</accession>
<protein>
    <submittedName>
        <fullName evidence="1">Uncharacterized protein</fullName>
    </submittedName>
</protein>
<evidence type="ECO:0000313" key="1">
    <source>
        <dbReference type="EMBL" id="GFS75172.1"/>
    </source>
</evidence>
<reference evidence="1" key="1">
    <citation type="submission" date="2020-08" db="EMBL/GenBank/DDBJ databases">
        <title>Multicomponent nature underlies the extraordinary mechanical properties of spider dragline silk.</title>
        <authorList>
            <person name="Kono N."/>
            <person name="Nakamura H."/>
            <person name="Mori M."/>
            <person name="Yoshida Y."/>
            <person name="Ohtoshi R."/>
            <person name="Malay A.D."/>
            <person name="Moran D.A.P."/>
            <person name="Tomita M."/>
            <person name="Numata K."/>
            <person name="Arakawa K."/>
        </authorList>
    </citation>
    <scope>NUCLEOTIDE SEQUENCE</scope>
</reference>
<dbReference type="EMBL" id="BMAW01050415">
    <property type="protein sequence ID" value="GFS75172.1"/>
    <property type="molecule type" value="Genomic_DNA"/>
</dbReference>
<proteinExistence type="predicted"/>
<dbReference type="Proteomes" id="UP000887013">
    <property type="component" value="Unassembled WGS sequence"/>
</dbReference>
<keyword evidence="2" id="KW-1185">Reference proteome</keyword>
<organism evidence="1 2">
    <name type="scientific">Nephila pilipes</name>
    <name type="common">Giant wood spider</name>
    <name type="synonym">Nephila maculata</name>
    <dbReference type="NCBI Taxonomy" id="299642"/>
    <lineage>
        <taxon>Eukaryota</taxon>
        <taxon>Metazoa</taxon>
        <taxon>Ecdysozoa</taxon>
        <taxon>Arthropoda</taxon>
        <taxon>Chelicerata</taxon>
        <taxon>Arachnida</taxon>
        <taxon>Araneae</taxon>
        <taxon>Araneomorphae</taxon>
        <taxon>Entelegynae</taxon>
        <taxon>Araneoidea</taxon>
        <taxon>Nephilidae</taxon>
        <taxon>Nephila</taxon>
    </lineage>
</organism>
<dbReference type="AlphaFoldDB" id="A0A8X6MS31"/>
<evidence type="ECO:0000313" key="2">
    <source>
        <dbReference type="Proteomes" id="UP000887013"/>
    </source>
</evidence>